<keyword evidence="3" id="KW-1185">Reference proteome</keyword>
<dbReference type="GO" id="GO:0008757">
    <property type="term" value="F:S-adenosylmethionine-dependent methyltransferase activity"/>
    <property type="evidence" value="ECO:0007669"/>
    <property type="project" value="InterPro"/>
</dbReference>
<name>A0A4Q5J3H0_9ACTN</name>
<dbReference type="PANTHER" id="PTHR45036">
    <property type="entry name" value="METHYLTRANSFERASE LIKE 7B"/>
    <property type="match status" value="1"/>
</dbReference>
<evidence type="ECO:0000313" key="3">
    <source>
        <dbReference type="Proteomes" id="UP000291189"/>
    </source>
</evidence>
<keyword evidence="2" id="KW-0808">Transferase</keyword>
<dbReference type="InterPro" id="IPR052356">
    <property type="entry name" value="Thiol_S-MT"/>
</dbReference>
<dbReference type="Gene3D" id="3.40.50.150">
    <property type="entry name" value="Vaccinia Virus protein VP39"/>
    <property type="match status" value="1"/>
</dbReference>
<dbReference type="InterPro" id="IPR013216">
    <property type="entry name" value="Methyltransf_11"/>
</dbReference>
<protein>
    <submittedName>
        <fullName evidence="2">Class I SAM-dependent methyltransferase</fullName>
    </submittedName>
</protein>
<dbReference type="InterPro" id="IPR029063">
    <property type="entry name" value="SAM-dependent_MTases_sf"/>
</dbReference>
<feature type="domain" description="Methyltransferase type 11" evidence="1">
    <location>
        <begin position="38"/>
        <end position="132"/>
    </location>
</feature>
<dbReference type="Proteomes" id="UP000291189">
    <property type="component" value="Unassembled WGS sequence"/>
</dbReference>
<sequence>MSWWERHVVPRLVELTCRGDEVDRFRAPVCAGLHGDVLEIGFGSGLNVAHYPPSVRRVGAVEPSELAWRLAADRVAGAGVHVDRVGLDAQRIEAGDATYDCVLVTFTLCTIPDAAAALAEARRLLRPGGTLHFAEHGLAPDEGVARWQRRLTPVQRRLAGGCHLDRPVVATLERAGFGIDQVEEGYAPVGPRVFGYVSHGRATAR</sequence>
<organism evidence="2 3">
    <name type="scientific">Nocardioides iriomotensis</name>
    <dbReference type="NCBI Taxonomy" id="715784"/>
    <lineage>
        <taxon>Bacteria</taxon>
        <taxon>Bacillati</taxon>
        <taxon>Actinomycetota</taxon>
        <taxon>Actinomycetes</taxon>
        <taxon>Propionibacteriales</taxon>
        <taxon>Nocardioidaceae</taxon>
        <taxon>Nocardioides</taxon>
    </lineage>
</organism>
<accession>A0A4Q5J3H0</accession>
<reference evidence="2 3" key="1">
    <citation type="submission" date="2019-01" db="EMBL/GenBank/DDBJ databases">
        <title>Nocardioides guangzhouensis sp. nov., an actinobacterium isolated from soil.</title>
        <authorList>
            <person name="Fu Y."/>
            <person name="Cai Y."/>
            <person name="Lin Z."/>
            <person name="Chen P."/>
        </authorList>
    </citation>
    <scope>NUCLEOTIDE SEQUENCE [LARGE SCALE GENOMIC DNA]</scope>
    <source>
        <strain evidence="2 3">NBRC 105384</strain>
    </source>
</reference>
<dbReference type="OrthoDB" id="65624at2"/>
<dbReference type="EMBL" id="SDPU01000020">
    <property type="protein sequence ID" value="RYU12943.1"/>
    <property type="molecule type" value="Genomic_DNA"/>
</dbReference>
<evidence type="ECO:0000313" key="2">
    <source>
        <dbReference type="EMBL" id="RYU12943.1"/>
    </source>
</evidence>
<dbReference type="PANTHER" id="PTHR45036:SF1">
    <property type="entry name" value="METHYLTRANSFERASE LIKE 7A"/>
    <property type="match status" value="1"/>
</dbReference>
<gene>
    <name evidence="2" type="ORF">ETU37_08305</name>
</gene>
<proteinExistence type="predicted"/>
<keyword evidence="2" id="KW-0489">Methyltransferase</keyword>
<dbReference type="AlphaFoldDB" id="A0A4Q5J3H0"/>
<dbReference type="RefSeq" id="WP_129986762.1">
    <property type="nucleotide sequence ID" value="NZ_SDPU01000020.1"/>
</dbReference>
<dbReference type="SUPFAM" id="SSF53335">
    <property type="entry name" value="S-adenosyl-L-methionine-dependent methyltransferases"/>
    <property type="match status" value="1"/>
</dbReference>
<comment type="caution">
    <text evidence="2">The sequence shown here is derived from an EMBL/GenBank/DDBJ whole genome shotgun (WGS) entry which is preliminary data.</text>
</comment>
<dbReference type="Pfam" id="PF08241">
    <property type="entry name" value="Methyltransf_11"/>
    <property type="match status" value="1"/>
</dbReference>
<evidence type="ECO:0000259" key="1">
    <source>
        <dbReference type="Pfam" id="PF08241"/>
    </source>
</evidence>
<dbReference type="GO" id="GO:0032259">
    <property type="term" value="P:methylation"/>
    <property type="evidence" value="ECO:0007669"/>
    <property type="project" value="UniProtKB-KW"/>
</dbReference>